<name>I4CEP1_DESTA</name>
<dbReference type="AlphaFoldDB" id="I4CEP1"/>
<dbReference type="KEGG" id="dti:Desti_5446"/>
<dbReference type="STRING" id="706587.Desti_5446"/>
<accession>I4CEP1</accession>
<evidence type="ECO:0008006" key="3">
    <source>
        <dbReference type="Google" id="ProtNLM"/>
    </source>
</evidence>
<gene>
    <name evidence="1" type="ordered locus">Desti_5446</name>
</gene>
<organism evidence="1 2">
    <name type="scientific">Desulfomonile tiedjei (strain ATCC 49306 / DSM 6799 / DCB-1)</name>
    <dbReference type="NCBI Taxonomy" id="706587"/>
    <lineage>
        <taxon>Bacteria</taxon>
        <taxon>Pseudomonadati</taxon>
        <taxon>Thermodesulfobacteriota</taxon>
        <taxon>Desulfomonilia</taxon>
        <taxon>Desulfomonilales</taxon>
        <taxon>Desulfomonilaceae</taxon>
        <taxon>Desulfomonile</taxon>
    </lineage>
</organism>
<dbReference type="EMBL" id="CP003360">
    <property type="protein sequence ID" value="AFM28032.1"/>
    <property type="molecule type" value="Genomic_DNA"/>
</dbReference>
<dbReference type="HOGENOM" id="CLU_1568230_0_0_7"/>
<dbReference type="eggNOG" id="ENOG503326C">
    <property type="taxonomic scope" value="Bacteria"/>
</dbReference>
<reference evidence="2" key="1">
    <citation type="submission" date="2012-06" db="EMBL/GenBank/DDBJ databases">
        <title>Complete sequence of chromosome of Desulfomonile tiedjei DSM 6799.</title>
        <authorList>
            <person name="Lucas S."/>
            <person name="Copeland A."/>
            <person name="Lapidus A."/>
            <person name="Glavina del Rio T."/>
            <person name="Dalin E."/>
            <person name="Tice H."/>
            <person name="Bruce D."/>
            <person name="Goodwin L."/>
            <person name="Pitluck S."/>
            <person name="Peters L."/>
            <person name="Ovchinnikova G."/>
            <person name="Zeytun A."/>
            <person name="Lu M."/>
            <person name="Kyrpides N."/>
            <person name="Mavromatis K."/>
            <person name="Ivanova N."/>
            <person name="Brettin T."/>
            <person name="Detter J.C."/>
            <person name="Han C."/>
            <person name="Larimer F."/>
            <person name="Land M."/>
            <person name="Hauser L."/>
            <person name="Markowitz V."/>
            <person name="Cheng J.-F."/>
            <person name="Hugenholtz P."/>
            <person name="Woyke T."/>
            <person name="Wu D."/>
            <person name="Spring S."/>
            <person name="Schroeder M."/>
            <person name="Brambilla E."/>
            <person name="Klenk H.-P."/>
            <person name="Eisen J.A."/>
        </authorList>
    </citation>
    <scope>NUCLEOTIDE SEQUENCE [LARGE SCALE GENOMIC DNA]</scope>
    <source>
        <strain evidence="2">ATCC 49306 / DSM 6799 / DCB-1</strain>
    </source>
</reference>
<keyword evidence="2" id="KW-1185">Reference proteome</keyword>
<protein>
    <recommendedName>
        <fullName evidence="3">Regulatory protein, FmdB family</fullName>
    </recommendedName>
</protein>
<sequence length="170" mass="18697">MKSDRTWAKENIFIEFALSTSPPLLVATPECALSTRMRWQSTKRGQIASNGSFATDIVDFRRKSRERDSVMPIYEFVCVECEASRDVLADTTIKNEMELICVHCGGVMRAAQVSRFSVISSSAGAGKGHVHADAAKSCGHTHACRCAVKMTKTNPFQDRIDLALGNVKPE</sequence>
<proteinExistence type="predicted"/>
<evidence type="ECO:0000313" key="1">
    <source>
        <dbReference type="EMBL" id="AFM28032.1"/>
    </source>
</evidence>
<evidence type="ECO:0000313" key="2">
    <source>
        <dbReference type="Proteomes" id="UP000006055"/>
    </source>
</evidence>
<dbReference type="Proteomes" id="UP000006055">
    <property type="component" value="Chromosome"/>
</dbReference>